<gene>
    <name evidence="1" type="ORF">SP6_43_01080</name>
</gene>
<dbReference type="AlphaFoldDB" id="A0A0C9N4X3"/>
<dbReference type="EMBL" id="BBJS01000043">
    <property type="protein sequence ID" value="GAN14609.1"/>
    <property type="molecule type" value="Genomic_DNA"/>
</dbReference>
<name>A0A0C9N4X3_SPHPI</name>
<protein>
    <submittedName>
        <fullName evidence="1">DNA, contig: SP643</fullName>
    </submittedName>
</protein>
<proteinExistence type="predicted"/>
<keyword evidence="2" id="KW-1185">Reference proteome</keyword>
<dbReference type="RefSeq" id="WP_042469264.1">
    <property type="nucleotide sequence ID" value="NZ_BBJS01000043.1"/>
</dbReference>
<reference evidence="1 2" key="1">
    <citation type="submission" date="2014-08" db="EMBL/GenBank/DDBJ databases">
        <title>Whole genome shotgun sequence of Sphingomonas paucimobilis NBRC 13935.</title>
        <authorList>
            <person name="Hosoyama A."/>
            <person name="Hashimoto M."/>
            <person name="Hosoyama Y."/>
            <person name="Noguchi M."/>
            <person name="Uohara A."/>
            <person name="Ohji S."/>
            <person name="Katano-Makiyama Y."/>
            <person name="Ichikawa N."/>
            <person name="Kimura A."/>
            <person name="Yamazoe A."/>
            <person name="Fujita N."/>
        </authorList>
    </citation>
    <scope>NUCLEOTIDE SEQUENCE [LARGE SCALE GENOMIC DNA]</scope>
    <source>
        <strain evidence="1 2">NBRC 13935</strain>
    </source>
</reference>
<evidence type="ECO:0000313" key="1">
    <source>
        <dbReference type="EMBL" id="GAN14609.1"/>
    </source>
</evidence>
<evidence type="ECO:0000313" key="2">
    <source>
        <dbReference type="Proteomes" id="UP000032025"/>
    </source>
</evidence>
<accession>A0A0C9N4X3</accession>
<sequence>MADITQLPVITAADAESIGFARFNDVPTLPIDIPDGNFTISAKTTDGRRITFFFGEYKRGSPPSFVDIQYHDNGTRIANANGGTSPTFDMLTIGLGGRNVFDSRRLGPDDKPSIAVILMGEPTVPAPQHDTAAG</sequence>
<dbReference type="Proteomes" id="UP000032025">
    <property type="component" value="Unassembled WGS sequence"/>
</dbReference>
<comment type="caution">
    <text evidence="1">The sequence shown here is derived from an EMBL/GenBank/DDBJ whole genome shotgun (WGS) entry which is preliminary data.</text>
</comment>
<dbReference type="GeneID" id="78525588"/>
<organism evidence="1 2">
    <name type="scientific">Sphingomonas paucimobilis NBRC 13935</name>
    <dbReference type="NCBI Taxonomy" id="1219050"/>
    <lineage>
        <taxon>Bacteria</taxon>
        <taxon>Pseudomonadati</taxon>
        <taxon>Pseudomonadota</taxon>
        <taxon>Alphaproteobacteria</taxon>
        <taxon>Sphingomonadales</taxon>
        <taxon>Sphingomonadaceae</taxon>
        <taxon>Sphingomonas</taxon>
    </lineage>
</organism>